<gene>
    <name evidence="1" type="ORF">KFE25_013600</name>
</gene>
<reference evidence="1" key="1">
    <citation type="submission" date="2021-05" db="EMBL/GenBank/DDBJ databases">
        <title>The genome of the haptophyte Pavlova lutheri (Diacronema luteri, Pavlovales) - a model for lipid biosynthesis in eukaryotic algae.</title>
        <authorList>
            <person name="Hulatt C.J."/>
            <person name="Posewitz M.C."/>
        </authorList>
    </citation>
    <scope>NUCLEOTIDE SEQUENCE</scope>
    <source>
        <strain evidence="1">NIVA-4/92</strain>
    </source>
</reference>
<dbReference type="EMBL" id="JAGTXO010000004">
    <property type="protein sequence ID" value="KAG8468517.1"/>
    <property type="molecule type" value="Genomic_DNA"/>
</dbReference>
<evidence type="ECO:0000313" key="2">
    <source>
        <dbReference type="Proteomes" id="UP000751190"/>
    </source>
</evidence>
<keyword evidence="2" id="KW-1185">Reference proteome</keyword>
<proteinExistence type="predicted"/>
<comment type="caution">
    <text evidence="1">The sequence shown here is derived from an EMBL/GenBank/DDBJ whole genome shotgun (WGS) entry which is preliminary data.</text>
</comment>
<dbReference type="OrthoDB" id="10618516at2759"/>
<dbReference type="OMA" id="WLCAREH"/>
<dbReference type="Proteomes" id="UP000751190">
    <property type="component" value="Unassembled WGS sequence"/>
</dbReference>
<accession>A0A8J6CBA6</accession>
<name>A0A8J6CBA6_DIALT</name>
<evidence type="ECO:0008006" key="3">
    <source>
        <dbReference type="Google" id="ProtNLM"/>
    </source>
</evidence>
<dbReference type="AlphaFoldDB" id="A0A8J6CBA6"/>
<protein>
    <recommendedName>
        <fullName evidence="3">F-box domain-containing protein</fullName>
    </recommendedName>
</protein>
<sequence>MPGLSVDALSELLALEPFLDMIGARELCRLSCACRALRALLGAGGAQWAHVAARLQIAPRADGPRGEHTAAALRHELWWDDATNVGAHITSRDAKRALLALGAQPPGYRVAAVASAPWLCAREHARARTALEWEVCVHQLDAPKPVILWVGLTFCGALEPAERERGGGALRPSTVTQLLAPFAPAPGAGIAERFGVSAWPIIALGSNGYVWGAGIGARAFGPSWVRSAREPSLAGTDVGSRIARGPGIVRMRLDPARGVLSVAVADVAKAKLPCAWGPMRVVARRVFPRGAPPPERVYVIAQLTDIVAAAPVVTPSAAHARALARAARTALDTEDARCAAPAEQAAHGEPRVPAHTAEAHRVLRRAGVTAFAEVELGAFAVVPAS</sequence>
<evidence type="ECO:0000313" key="1">
    <source>
        <dbReference type="EMBL" id="KAG8468517.1"/>
    </source>
</evidence>
<organism evidence="1 2">
    <name type="scientific">Diacronema lutheri</name>
    <name type="common">Unicellular marine alga</name>
    <name type="synonym">Monochrysis lutheri</name>
    <dbReference type="NCBI Taxonomy" id="2081491"/>
    <lineage>
        <taxon>Eukaryota</taxon>
        <taxon>Haptista</taxon>
        <taxon>Haptophyta</taxon>
        <taxon>Pavlovophyceae</taxon>
        <taxon>Pavlovales</taxon>
        <taxon>Pavlovaceae</taxon>
        <taxon>Diacronema</taxon>
    </lineage>
</organism>